<dbReference type="STRING" id="476652.DEAC_c09170"/>
<evidence type="ECO:0000313" key="10">
    <source>
        <dbReference type="EMBL" id="KLU66983.1"/>
    </source>
</evidence>
<dbReference type="CDD" id="cd00806">
    <property type="entry name" value="TrpRS_core"/>
    <property type="match status" value="1"/>
</dbReference>
<accession>A0A0J1FVI5</accession>
<dbReference type="Gene3D" id="1.10.240.10">
    <property type="entry name" value="Tyrosyl-Transfer RNA Synthetase"/>
    <property type="match status" value="1"/>
</dbReference>
<name>A0A0J1FVI5_9FIRM</name>
<comment type="caution">
    <text evidence="10">The sequence shown here is derived from an EMBL/GenBank/DDBJ whole genome shotgun (WGS) entry which is preliminary data.</text>
</comment>
<protein>
    <recommendedName>
        <fullName evidence="8">Tryptophan--tRNA ligase</fullName>
        <ecNumber evidence="8">6.1.1.2</ecNumber>
    </recommendedName>
    <alternativeName>
        <fullName evidence="8">Tryptophanyl-tRNA synthetase</fullName>
        <shortName evidence="8">TrpRS</shortName>
    </alternativeName>
</protein>
<keyword evidence="8" id="KW-0963">Cytoplasm</keyword>
<reference evidence="10 11" key="1">
    <citation type="submission" date="2015-06" db="EMBL/GenBank/DDBJ databases">
        <title>Draft genome of the moderately acidophilic sulfate reducer Candidatus Desulfosporosinus acididurans strain M1.</title>
        <authorList>
            <person name="Poehlein A."/>
            <person name="Petzsch P."/>
            <person name="Johnson B.D."/>
            <person name="Schloemann M."/>
            <person name="Daniel R."/>
            <person name="Muehling M."/>
        </authorList>
    </citation>
    <scope>NUCLEOTIDE SEQUENCE [LARGE SCALE GENOMIC DNA]</scope>
    <source>
        <strain evidence="10 11">M1</strain>
    </source>
</reference>
<dbReference type="GO" id="GO:0005524">
    <property type="term" value="F:ATP binding"/>
    <property type="evidence" value="ECO:0007669"/>
    <property type="project" value="UniProtKB-UniRule"/>
</dbReference>
<feature type="short sequence motif" description="'HIGH' region" evidence="8">
    <location>
        <begin position="10"/>
        <end position="18"/>
    </location>
</feature>
<dbReference type="Gene3D" id="3.40.50.620">
    <property type="entry name" value="HUPs"/>
    <property type="match status" value="1"/>
</dbReference>
<evidence type="ECO:0000256" key="4">
    <source>
        <dbReference type="ARBA" id="ARBA00022840"/>
    </source>
</evidence>
<dbReference type="EC" id="6.1.1.2" evidence="8"/>
<dbReference type="SUPFAM" id="SSF52374">
    <property type="entry name" value="Nucleotidylyl transferase"/>
    <property type="match status" value="1"/>
</dbReference>
<dbReference type="GO" id="GO:0004830">
    <property type="term" value="F:tryptophan-tRNA ligase activity"/>
    <property type="evidence" value="ECO:0007669"/>
    <property type="project" value="UniProtKB-UniRule"/>
</dbReference>
<dbReference type="PATRIC" id="fig|476652.3.peg.943"/>
<dbReference type="InterPro" id="IPR002306">
    <property type="entry name" value="Trp-tRNA-ligase"/>
</dbReference>
<comment type="similarity">
    <text evidence="1 8 9">Belongs to the class-I aminoacyl-tRNA synthetase family.</text>
</comment>
<evidence type="ECO:0000256" key="1">
    <source>
        <dbReference type="ARBA" id="ARBA00005594"/>
    </source>
</evidence>
<comment type="function">
    <text evidence="8">Catalyzes the attachment of tryptophan to tRNA(Trp).</text>
</comment>
<evidence type="ECO:0000256" key="6">
    <source>
        <dbReference type="ARBA" id="ARBA00023146"/>
    </source>
</evidence>
<comment type="subcellular location">
    <subcellularLocation>
        <location evidence="8">Cytoplasm</location>
    </subcellularLocation>
</comment>
<dbReference type="PANTHER" id="PTHR43766">
    <property type="entry name" value="TRYPTOPHAN--TRNA LIGASE, MITOCHONDRIAL"/>
    <property type="match status" value="1"/>
</dbReference>
<dbReference type="RefSeq" id="WP_047808839.1">
    <property type="nucleotide sequence ID" value="NZ_LDZY01000003.1"/>
</dbReference>
<dbReference type="EMBL" id="LDZY01000003">
    <property type="protein sequence ID" value="KLU66983.1"/>
    <property type="molecule type" value="Genomic_DNA"/>
</dbReference>
<dbReference type="PANTHER" id="PTHR43766:SF1">
    <property type="entry name" value="TRYPTOPHAN--TRNA LIGASE, MITOCHONDRIAL"/>
    <property type="match status" value="1"/>
</dbReference>
<dbReference type="GO" id="GO:0006436">
    <property type="term" value="P:tryptophanyl-tRNA aminoacylation"/>
    <property type="evidence" value="ECO:0007669"/>
    <property type="project" value="UniProtKB-UniRule"/>
</dbReference>
<feature type="binding site" evidence="8">
    <location>
        <begin position="17"/>
        <end position="18"/>
    </location>
    <ligand>
        <name>ATP</name>
        <dbReference type="ChEBI" id="CHEBI:30616"/>
    </ligand>
</feature>
<dbReference type="InterPro" id="IPR014729">
    <property type="entry name" value="Rossmann-like_a/b/a_fold"/>
</dbReference>
<feature type="binding site" evidence="8">
    <location>
        <position position="186"/>
    </location>
    <ligand>
        <name>ATP</name>
        <dbReference type="ChEBI" id="CHEBI:30616"/>
    </ligand>
</feature>
<organism evidence="10 11">
    <name type="scientific">Desulfosporosinus acididurans</name>
    <dbReference type="NCBI Taxonomy" id="476652"/>
    <lineage>
        <taxon>Bacteria</taxon>
        <taxon>Bacillati</taxon>
        <taxon>Bacillota</taxon>
        <taxon>Clostridia</taxon>
        <taxon>Eubacteriales</taxon>
        <taxon>Desulfitobacteriaceae</taxon>
        <taxon>Desulfosporosinus</taxon>
    </lineage>
</organism>
<keyword evidence="6 8" id="KW-0030">Aminoacyl-tRNA synthetase</keyword>
<dbReference type="HAMAP" id="MF_00140_B">
    <property type="entry name" value="Trp_tRNA_synth_B"/>
    <property type="match status" value="1"/>
</dbReference>
<dbReference type="NCBIfam" id="TIGR00233">
    <property type="entry name" value="trpS"/>
    <property type="match status" value="1"/>
</dbReference>
<dbReference type="InterPro" id="IPR050203">
    <property type="entry name" value="Trp-tRNA_synthetase"/>
</dbReference>
<dbReference type="PROSITE" id="PS00178">
    <property type="entry name" value="AA_TRNA_LIGASE_I"/>
    <property type="match status" value="1"/>
</dbReference>
<feature type="binding site" evidence="8">
    <location>
        <begin position="147"/>
        <end position="149"/>
    </location>
    <ligand>
        <name>ATP</name>
        <dbReference type="ChEBI" id="CHEBI:30616"/>
    </ligand>
</feature>
<evidence type="ECO:0000256" key="2">
    <source>
        <dbReference type="ARBA" id="ARBA00022598"/>
    </source>
</evidence>
<feature type="binding site" evidence="8">
    <location>
        <begin position="195"/>
        <end position="199"/>
    </location>
    <ligand>
        <name>ATP</name>
        <dbReference type="ChEBI" id="CHEBI:30616"/>
    </ligand>
</feature>
<comment type="catalytic activity">
    <reaction evidence="7 8">
        <text>tRNA(Trp) + L-tryptophan + ATP = L-tryptophyl-tRNA(Trp) + AMP + diphosphate + H(+)</text>
        <dbReference type="Rhea" id="RHEA:24080"/>
        <dbReference type="Rhea" id="RHEA-COMP:9671"/>
        <dbReference type="Rhea" id="RHEA-COMP:9705"/>
        <dbReference type="ChEBI" id="CHEBI:15378"/>
        <dbReference type="ChEBI" id="CHEBI:30616"/>
        <dbReference type="ChEBI" id="CHEBI:33019"/>
        <dbReference type="ChEBI" id="CHEBI:57912"/>
        <dbReference type="ChEBI" id="CHEBI:78442"/>
        <dbReference type="ChEBI" id="CHEBI:78535"/>
        <dbReference type="ChEBI" id="CHEBI:456215"/>
        <dbReference type="EC" id="6.1.1.2"/>
    </reaction>
</comment>
<dbReference type="Pfam" id="PF00579">
    <property type="entry name" value="tRNA-synt_1b"/>
    <property type="match status" value="1"/>
</dbReference>
<comment type="subunit">
    <text evidence="8">Homodimer.</text>
</comment>
<sequence length="331" mass="37259">MAVIFSGVQPSGTITLGNYLGAMKSFTKYQNEHECYFCIVNQHAITVPQEPNQLRNNIRNLAALYLAIGLDPDKVTLFIQSEVPEHAKLGWIMTTLSYIGELERMTQYKDKSQRHGSGDSIPAGLLTYPPLMAADILLYQTDYVPVGDDQKQHIEITRDLAQRFNNRYGETFKIPAIHTPEVGARIMSLQEPKKKMSKSDVNSSATIFLLDEPELILKKLKKAQTDSENRISYDKELKAGISNLMAIYALITSKSIKEIEQLYDGKGYGQFKNDVAEVIIEAIRPIQERYKEFVNSDYLDQVLTDGAAKASQKAAATLNKVEDLMGLSRRR</sequence>
<proteinExistence type="inferred from homology"/>
<keyword evidence="2 8" id="KW-0436">Ligase</keyword>
<dbReference type="GO" id="GO:0005829">
    <property type="term" value="C:cytosol"/>
    <property type="evidence" value="ECO:0007669"/>
    <property type="project" value="TreeGrafter"/>
</dbReference>
<dbReference type="Proteomes" id="UP000036356">
    <property type="component" value="Unassembled WGS sequence"/>
</dbReference>
<evidence type="ECO:0000256" key="9">
    <source>
        <dbReference type="RuleBase" id="RU363036"/>
    </source>
</evidence>
<gene>
    <name evidence="10" type="primary">trpS_1</name>
    <name evidence="8" type="synonym">trpS</name>
    <name evidence="10" type="ORF">DEAC_c09170</name>
</gene>
<keyword evidence="5 8" id="KW-0648">Protein biosynthesis</keyword>
<feature type="binding site" evidence="8">
    <location>
        <position position="135"/>
    </location>
    <ligand>
        <name>L-tryptophan</name>
        <dbReference type="ChEBI" id="CHEBI:57912"/>
    </ligand>
</feature>
<feature type="binding site" evidence="8">
    <location>
        <begin position="9"/>
        <end position="11"/>
    </location>
    <ligand>
        <name>ATP</name>
        <dbReference type="ChEBI" id="CHEBI:30616"/>
    </ligand>
</feature>
<dbReference type="PRINTS" id="PR01039">
    <property type="entry name" value="TRNASYNTHTRP"/>
</dbReference>
<dbReference type="FunFam" id="1.10.240.10:FF:000002">
    <property type="entry name" value="Tryptophan--tRNA ligase"/>
    <property type="match status" value="1"/>
</dbReference>
<evidence type="ECO:0000256" key="5">
    <source>
        <dbReference type="ARBA" id="ARBA00022917"/>
    </source>
</evidence>
<keyword evidence="11" id="KW-1185">Reference proteome</keyword>
<dbReference type="InterPro" id="IPR024109">
    <property type="entry name" value="Trp-tRNA-ligase_bac-type"/>
</dbReference>
<evidence type="ECO:0000256" key="7">
    <source>
        <dbReference type="ARBA" id="ARBA00049929"/>
    </source>
</evidence>
<feature type="short sequence motif" description="'KMSKS' region" evidence="8">
    <location>
        <begin position="195"/>
        <end position="199"/>
    </location>
</feature>
<dbReference type="InterPro" id="IPR001412">
    <property type="entry name" value="aa-tRNA-synth_I_CS"/>
</dbReference>
<dbReference type="InterPro" id="IPR002305">
    <property type="entry name" value="aa-tRNA-synth_Ic"/>
</dbReference>
<keyword evidence="3 8" id="KW-0547">Nucleotide-binding</keyword>
<keyword evidence="4 8" id="KW-0067">ATP-binding</keyword>
<evidence type="ECO:0000256" key="3">
    <source>
        <dbReference type="ARBA" id="ARBA00022741"/>
    </source>
</evidence>
<evidence type="ECO:0000256" key="8">
    <source>
        <dbReference type="HAMAP-Rule" id="MF_00140"/>
    </source>
</evidence>
<dbReference type="AlphaFoldDB" id="A0A0J1FVI5"/>
<evidence type="ECO:0000313" key="11">
    <source>
        <dbReference type="Proteomes" id="UP000036356"/>
    </source>
</evidence>